<sequence>MMTPDYCRMMARYNAWQNKQMKAALEALDHETLTQDRGAFFGSILKTANHILWGDLIWMAKFDGGEPPSGGIPGSVDLNPTLAAWSADRFRTDARILNWARRVQTVELLGEMRWYSGAMGTNVAVPTPQCVTHFFNHQTHHRGQIHAMVTAAGGTGWNTDLVFMPKDGPWL</sequence>
<dbReference type="InterPro" id="IPR034660">
    <property type="entry name" value="DinB/YfiT-like"/>
</dbReference>
<evidence type="ECO:0000256" key="2">
    <source>
        <dbReference type="ARBA" id="ARBA00022723"/>
    </source>
</evidence>
<dbReference type="Gene3D" id="1.20.120.450">
    <property type="entry name" value="dinb family like domain"/>
    <property type="match status" value="1"/>
</dbReference>
<proteinExistence type="inferred from homology"/>
<dbReference type="Pfam" id="PF05163">
    <property type="entry name" value="DinB"/>
    <property type="match status" value="1"/>
</dbReference>
<feature type="binding site" evidence="3">
    <location>
        <position position="141"/>
    </location>
    <ligand>
        <name>a divalent metal cation</name>
        <dbReference type="ChEBI" id="CHEBI:60240"/>
    </ligand>
</feature>
<dbReference type="GO" id="GO:0046872">
    <property type="term" value="F:metal ion binding"/>
    <property type="evidence" value="ECO:0007669"/>
    <property type="project" value="UniProtKB-KW"/>
</dbReference>
<reference evidence="4 5" key="1">
    <citation type="submission" date="2019-04" db="EMBL/GenBank/DDBJ databases">
        <title>Draft genome sequence of Youngimonas vesicularis.</title>
        <authorList>
            <person name="Hameed A."/>
        </authorList>
    </citation>
    <scope>NUCLEOTIDE SEQUENCE [LARGE SCALE GENOMIC DNA]</scope>
    <source>
        <strain evidence="4 5">CC-AMW-E</strain>
    </source>
</reference>
<keyword evidence="5" id="KW-1185">Reference proteome</keyword>
<name>A0A4S3MA60_9RHOB</name>
<dbReference type="InterPro" id="IPR007837">
    <property type="entry name" value="DinB"/>
</dbReference>
<dbReference type="Proteomes" id="UP000306113">
    <property type="component" value="Unassembled WGS sequence"/>
</dbReference>
<protein>
    <submittedName>
        <fullName evidence="4">Damage-inducible protein DinB</fullName>
    </submittedName>
</protein>
<comment type="similarity">
    <text evidence="1">Belongs to the DinB family.</text>
</comment>
<dbReference type="RefSeq" id="WP_136339658.1">
    <property type="nucleotide sequence ID" value="NZ_SSMD01000005.1"/>
</dbReference>
<organism evidence="4 5">
    <name type="scientific">Thalassobius vesicularis</name>
    <dbReference type="NCBI Taxonomy" id="1294297"/>
    <lineage>
        <taxon>Bacteria</taxon>
        <taxon>Pseudomonadati</taxon>
        <taxon>Pseudomonadota</taxon>
        <taxon>Alphaproteobacteria</taxon>
        <taxon>Rhodobacterales</taxon>
        <taxon>Roseobacteraceae</taxon>
        <taxon>Thalassovita</taxon>
    </lineage>
</organism>
<dbReference type="EMBL" id="SSMD01000005">
    <property type="protein sequence ID" value="THD73527.1"/>
    <property type="molecule type" value="Genomic_DNA"/>
</dbReference>
<keyword evidence="2 3" id="KW-0479">Metal-binding</keyword>
<dbReference type="PANTHER" id="PTHR37302:SF1">
    <property type="entry name" value="PROTEIN DINB"/>
    <property type="match status" value="1"/>
</dbReference>
<dbReference type="SUPFAM" id="SSF109854">
    <property type="entry name" value="DinB/YfiT-like putative metalloenzymes"/>
    <property type="match status" value="1"/>
</dbReference>
<feature type="binding site" evidence="3">
    <location>
        <position position="137"/>
    </location>
    <ligand>
        <name>a divalent metal cation</name>
        <dbReference type="ChEBI" id="CHEBI:60240"/>
    </ligand>
</feature>
<accession>A0A4S3MA60</accession>
<evidence type="ECO:0000256" key="3">
    <source>
        <dbReference type="PIRSR" id="PIRSR607837-1"/>
    </source>
</evidence>
<gene>
    <name evidence="4" type="ORF">E7681_12620</name>
</gene>
<comment type="caution">
    <text evidence="4">The sequence shown here is derived from an EMBL/GenBank/DDBJ whole genome shotgun (WGS) entry which is preliminary data.</text>
</comment>
<feature type="binding site" evidence="3">
    <location>
        <position position="50"/>
    </location>
    <ligand>
        <name>a divalent metal cation</name>
        <dbReference type="ChEBI" id="CHEBI:60240"/>
    </ligand>
</feature>
<dbReference type="OrthoDB" id="9807509at2"/>
<evidence type="ECO:0000313" key="4">
    <source>
        <dbReference type="EMBL" id="THD73527.1"/>
    </source>
</evidence>
<evidence type="ECO:0000256" key="1">
    <source>
        <dbReference type="ARBA" id="ARBA00008635"/>
    </source>
</evidence>
<dbReference type="AlphaFoldDB" id="A0A4S3MA60"/>
<evidence type="ECO:0000313" key="5">
    <source>
        <dbReference type="Proteomes" id="UP000306113"/>
    </source>
</evidence>
<dbReference type="PANTHER" id="PTHR37302">
    <property type="entry name" value="SLR1116 PROTEIN"/>
    <property type="match status" value="1"/>
</dbReference>